<evidence type="ECO:0000256" key="7">
    <source>
        <dbReference type="ARBA" id="ARBA00022989"/>
    </source>
</evidence>
<accession>A0A2G9RKL1</accession>
<feature type="repeat" description="Cys-rich GLG1" evidence="11">
    <location>
        <begin position="238"/>
        <end position="296"/>
    </location>
</feature>
<protein>
    <recommendedName>
        <fullName evidence="2">Golgi apparatus protein 1</fullName>
    </recommendedName>
</protein>
<feature type="repeat" description="Cys-rich GLG1" evidence="11">
    <location>
        <begin position="23"/>
        <end position="86"/>
    </location>
</feature>
<keyword evidence="9" id="KW-0325">Glycoprotein</keyword>
<evidence type="ECO:0000256" key="12">
    <source>
        <dbReference type="SAM" id="Phobius"/>
    </source>
</evidence>
<reference evidence="14" key="1">
    <citation type="journal article" date="2017" name="Nat. Commun.">
        <title>The North American bullfrog draft genome provides insight into hormonal regulation of long noncoding RNA.</title>
        <authorList>
            <person name="Hammond S.A."/>
            <person name="Warren R.L."/>
            <person name="Vandervalk B.P."/>
            <person name="Kucuk E."/>
            <person name="Khan H."/>
            <person name="Gibb E.A."/>
            <person name="Pandoh P."/>
            <person name="Kirk H."/>
            <person name="Zhao Y."/>
            <person name="Jones M."/>
            <person name="Mungall A.J."/>
            <person name="Coope R."/>
            <person name="Pleasance S."/>
            <person name="Moore R.A."/>
            <person name="Holt R.A."/>
            <person name="Round J.M."/>
            <person name="Ohora S."/>
            <person name="Walle B.V."/>
            <person name="Veldhoen N."/>
            <person name="Helbing C.C."/>
            <person name="Birol I."/>
        </authorList>
    </citation>
    <scope>NUCLEOTIDE SEQUENCE [LARGE SCALE GENOMIC DNA]</scope>
</reference>
<evidence type="ECO:0000256" key="2">
    <source>
        <dbReference type="ARBA" id="ARBA00018563"/>
    </source>
</evidence>
<dbReference type="InterPro" id="IPR039728">
    <property type="entry name" value="GLG1"/>
</dbReference>
<gene>
    <name evidence="13" type="ORF">AB205_0184850</name>
</gene>
<dbReference type="InterPro" id="IPR001893">
    <property type="entry name" value="Cys-rich_GLG1_repeat"/>
</dbReference>
<dbReference type="PANTHER" id="PTHR11884">
    <property type="entry name" value="SELECTIN LIGAND RELATED"/>
    <property type="match status" value="1"/>
</dbReference>
<dbReference type="OrthoDB" id="2015434at2759"/>
<feature type="transmembrane region" description="Helical" evidence="12">
    <location>
        <begin position="496"/>
        <end position="519"/>
    </location>
</feature>
<evidence type="ECO:0000256" key="10">
    <source>
        <dbReference type="ARBA" id="ARBA00024182"/>
    </source>
</evidence>
<name>A0A2G9RKL1_AQUCT</name>
<keyword evidence="5" id="KW-0677">Repeat</keyword>
<feature type="repeat" description="Cys-rich GLG1" evidence="11">
    <location>
        <begin position="391"/>
        <end position="451"/>
    </location>
</feature>
<dbReference type="AlphaFoldDB" id="A0A2G9RKL1"/>
<proteinExistence type="predicted"/>
<dbReference type="GO" id="GO:0017134">
    <property type="term" value="F:fibroblast growth factor binding"/>
    <property type="evidence" value="ECO:0007669"/>
    <property type="project" value="TreeGrafter"/>
</dbReference>
<keyword evidence="3 12" id="KW-0812">Transmembrane</keyword>
<evidence type="ECO:0000256" key="5">
    <source>
        <dbReference type="ARBA" id="ARBA00022737"/>
    </source>
</evidence>
<organism evidence="13 14">
    <name type="scientific">Aquarana catesbeiana</name>
    <name type="common">American bullfrog</name>
    <name type="synonym">Rana catesbeiana</name>
    <dbReference type="NCBI Taxonomy" id="8400"/>
    <lineage>
        <taxon>Eukaryota</taxon>
        <taxon>Metazoa</taxon>
        <taxon>Chordata</taxon>
        <taxon>Craniata</taxon>
        <taxon>Vertebrata</taxon>
        <taxon>Euteleostomi</taxon>
        <taxon>Amphibia</taxon>
        <taxon>Batrachia</taxon>
        <taxon>Anura</taxon>
        <taxon>Neobatrachia</taxon>
        <taxon>Ranoidea</taxon>
        <taxon>Ranidae</taxon>
        <taxon>Aquarana</taxon>
    </lineage>
</organism>
<keyword evidence="8 12" id="KW-0472">Membrane</keyword>
<evidence type="ECO:0000256" key="8">
    <source>
        <dbReference type="ARBA" id="ARBA00023136"/>
    </source>
</evidence>
<keyword evidence="7 12" id="KW-1133">Transmembrane helix</keyword>
<evidence type="ECO:0000256" key="1">
    <source>
        <dbReference type="ARBA" id="ARBA00004479"/>
    </source>
</evidence>
<keyword evidence="4" id="KW-0732">Signal</keyword>
<evidence type="ECO:0000256" key="9">
    <source>
        <dbReference type="ARBA" id="ARBA00023180"/>
    </source>
</evidence>
<dbReference type="Pfam" id="PF00839">
    <property type="entry name" value="Cys_rich_FGFR"/>
    <property type="match status" value="6"/>
</dbReference>
<sequence>MPTYVNSVQTTHELECLQDHMEELIPDCREIVGNLTELESEDIQIEALLMRACEPIIQGYCHEVADNQIDSGDLMECLIQNKHQKEMNEKCMVGVTHFQLVIMWSDGTGRGEDQVSLGCTEFIPRISIQMKDFRFSYKFKMACKEDVLKLCPNIKQKVDVVICLSTTVRNDTLQDLKEQRVSLKCRKQLRVEELEMSEDIRLEPKLYDACKTDITSICPNIPFGNAQIIECLKESKKQLSPTCHQKIFKLQETEMMDPELDYTLMRVCKQMIKRFCSDTDPKNILLCLKQNKNTETMDPKCKQMITKRQITQNTDYRLNPILRKSCKADIPKFCQTIINNARDDTELEGLVISCLKLKYADQINSLCGEEAAAQEPTGQVEECLKMNLLKIKSPGCKKEVLNMLKESKADIFVDPVLHTACALDIKHHCAAIPPGKGRQMSCLIEALQDKMVRLQPECKKRLQDRLDMWSYAAKVAPADGFSDLAMQVMSSPSKNYILSVVMVSVCVLFLGGLLCGRITKKVTRELKDR</sequence>
<evidence type="ECO:0000313" key="14">
    <source>
        <dbReference type="Proteomes" id="UP000228934"/>
    </source>
</evidence>
<evidence type="ECO:0000256" key="4">
    <source>
        <dbReference type="ARBA" id="ARBA00022729"/>
    </source>
</evidence>
<evidence type="ECO:0000313" key="13">
    <source>
        <dbReference type="EMBL" id="PIO28418.1"/>
    </source>
</evidence>
<keyword evidence="14" id="KW-1185">Reference proteome</keyword>
<evidence type="ECO:0000256" key="3">
    <source>
        <dbReference type="ARBA" id="ARBA00022692"/>
    </source>
</evidence>
<dbReference type="EMBL" id="KV933632">
    <property type="protein sequence ID" value="PIO28418.1"/>
    <property type="molecule type" value="Genomic_DNA"/>
</dbReference>
<evidence type="ECO:0000256" key="6">
    <source>
        <dbReference type="ARBA" id="ARBA00022981"/>
    </source>
</evidence>
<keyword evidence="6" id="KW-0730">Sialic acid</keyword>
<dbReference type="PANTHER" id="PTHR11884:SF1">
    <property type="entry name" value="GOLGI APPARATUS PROTEIN 1"/>
    <property type="match status" value="1"/>
</dbReference>
<feature type="repeat" description="Cys-rich GLG1" evidence="11">
    <location>
        <begin position="180"/>
        <end position="235"/>
    </location>
</feature>
<evidence type="ECO:0000256" key="11">
    <source>
        <dbReference type="PROSITE-ProRule" id="PRU00622"/>
    </source>
</evidence>
<dbReference type="InterPro" id="IPR017873">
    <property type="entry name" value="Cys-rich_GLG1_repeat_euk"/>
</dbReference>
<dbReference type="Proteomes" id="UP000228934">
    <property type="component" value="Unassembled WGS sequence"/>
</dbReference>
<dbReference type="GO" id="GO:0000139">
    <property type="term" value="C:Golgi membrane"/>
    <property type="evidence" value="ECO:0007669"/>
    <property type="project" value="InterPro"/>
</dbReference>
<dbReference type="PROSITE" id="PS51289">
    <property type="entry name" value="GLG1_C_RICH"/>
    <property type="match status" value="4"/>
</dbReference>
<comment type="subcellular location">
    <subcellularLocation>
        <location evidence="10">Golgi outpost</location>
    </subcellularLocation>
    <subcellularLocation>
        <location evidence="1">Membrane</location>
        <topology evidence="1">Single-pass type I membrane protein</topology>
    </subcellularLocation>
</comment>